<comment type="caution">
    <text evidence="1">The sequence shown here is derived from an EMBL/GenBank/DDBJ whole genome shotgun (WGS) entry which is preliminary data.</text>
</comment>
<protein>
    <submittedName>
        <fullName evidence="1">Uncharacterized protein</fullName>
    </submittedName>
</protein>
<dbReference type="EMBL" id="CM056744">
    <property type="protein sequence ID" value="KAJ8667184.1"/>
    <property type="molecule type" value="Genomic_DNA"/>
</dbReference>
<evidence type="ECO:0000313" key="1">
    <source>
        <dbReference type="EMBL" id="KAJ8667184.1"/>
    </source>
</evidence>
<gene>
    <name evidence="1" type="ORF">QAD02_008846</name>
</gene>
<sequence length="242" mass="27492">MWWVYLLVLVISVRRAHGESNATRQIFSPWEWRISNSRSDDITKCPYQVAIEDKNTYLGGGAIISFHYVVTSAECVKHATLDNLYVRAATNFSHFQGSIRKINKIIIHKNFNYTRYDTPINNIALLRTSWTFTFDKLRQRITWLPPLISKTRIKPGDIAVLSGFSQLNDSSEIFRFSSVEVPIVDKIVCNSIYSMSKAGGIGDDQMCAGYYGFYRTGRFCYGEAGSPLAVRGYLIGLLSWAL</sequence>
<dbReference type="Proteomes" id="UP001239111">
    <property type="component" value="Chromosome 4"/>
</dbReference>
<reference evidence="1" key="1">
    <citation type="submission" date="2023-04" db="EMBL/GenBank/DDBJ databases">
        <title>A chromosome-level genome assembly of the parasitoid wasp Eretmocerus hayati.</title>
        <authorList>
            <person name="Zhong Y."/>
            <person name="Liu S."/>
            <person name="Liu Y."/>
        </authorList>
    </citation>
    <scope>NUCLEOTIDE SEQUENCE</scope>
    <source>
        <strain evidence="1">ZJU_SS_LIU_2023</strain>
    </source>
</reference>
<keyword evidence="2" id="KW-1185">Reference proteome</keyword>
<evidence type="ECO:0000313" key="2">
    <source>
        <dbReference type="Proteomes" id="UP001239111"/>
    </source>
</evidence>
<name>A0ACC2N811_9HYME</name>
<accession>A0ACC2N811</accession>
<proteinExistence type="predicted"/>
<organism evidence="1 2">
    <name type="scientific">Eretmocerus hayati</name>
    <dbReference type="NCBI Taxonomy" id="131215"/>
    <lineage>
        <taxon>Eukaryota</taxon>
        <taxon>Metazoa</taxon>
        <taxon>Ecdysozoa</taxon>
        <taxon>Arthropoda</taxon>
        <taxon>Hexapoda</taxon>
        <taxon>Insecta</taxon>
        <taxon>Pterygota</taxon>
        <taxon>Neoptera</taxon>
        <taxon>Endopterygota</taxon>
        <taxon>Hymenoptera</taxon>
        <taxon>Apocrita</taxon>
        <taxon>Proctotrupomorpha</taxon>
        <taxon>Chalcidoidea</taxon>
        <taxon>Aphelinidae</taxon>
        <taxon>Aphelininae</taxon>
        <taxon>Eretmocerus</taxon>
    </lineage>
</organism>